<evidence type="ECO:0000313" key="3">
    <source>
        <dbReference type="EMBL" id="OIO07565.1"/>
    </source>
</evidence>
<accession>A0A1J4T9S3</accession>
<name>A0A1J4T9S3_9BACT</name>
<keyword evidence="1" id="KW-0560">Oxidoreductase</keyword>
<dbReference type="EMBL" id="MNUU01000041">
    <property type="protein sequence ID" value="OIO07565.1"/>
    <property type="molecule type" value="Genomic_DNA"/>
</dbReference>
<dbReference type="STRING" id="1805146.AUJ27_02235"/>
<dbReference type="SUPFAM" id="SSF51395">
    <property type="entry name" value="FMN-linked oxidoreductases"/>
    <property type="match status" value="1"/>
</dbReference>
<protein>
    <recommendedName>
        <fullName evidence="2">Dihydroorotate dehydrogenase catalytic domain-containing protein</fullName>
    </recommendedName>
</protein>
<dbReference type="Pfam" id="PF01180">
    <property type="entry name" value="DHO_dh"/>
    <property type="match status" value="1"/>
</dbReference>
<reference evidence="3 4" key="1">
    <citation type="journal article" date="2016" name="Environ. Microbiol.">
        <title>Genomic resolution of a cold subsurface aquifer community provides metabolic insights for novel microbes adapted to high CO concentrations.</title>
        <authorList>
            <person name="Probst A.J."/>
            <person name="Castelle C.J."/>
            <person name="Singh A."/>
            <person name="Brown C.T."/>
            <person name="Anantharaman K."/>
            <person name="Sharon I."/>
            <person name="Hug L.A."/>
            <person name="Burstein D."/>
            <person name="Emerson J.B."/>
            <person name="Thomas B.C."/>
            <person name="Banfield J.F."/>
        </authorList>
    </citation>
    <scope>NUCLEOTIDE SEQUENCE [LARGE SCALE GENOMIC DNA]</scope>
    <source>
        <strain evidence="3">CG1_02_37_44</strain>
    </source>
</reference>
<dbReference type="GO" id="GO:0005737">
    <property type="term" value="C:cytoplasm"/>
    <property type="evidence" value="ECO:0007669"/>
    <property type="project" value="InterPro"/>
</dbReference>
<comment type="caution">
    <text evidence="3">The sequence shown here is derived from an EMBL/GenBank/DDBJ whole genome shotgun (WGS) entry which is preliminary data.</text>
</comment>
<feature type="domain" description="Dihydroorotate dehydrogenase catalytic" evidence="2">
    <location>
        <begin position="2"/>
        <end position="279"/>
    </location>
</feature>
<dbReference type="InterPro" id="IPR005720">
    <property type="entry name" value="Dihydroorotate_DH_cat"/>
</dbReference>
<dbReference type="InterPro" id="IPR013785">
    <property type="entry name" value="Aldolase_TIM"/>
</dbReference>
<sequence length="325" mass="36159">MKLRGINFGNAIVGADGLNFFGNGWWYHKIYKELFSGFNFTGSTFVAKTTTWEKRIGNMPLKKNLQPKELKPSCILVYFFKAIILNSVGLAGPGAPVLFGMNKWQKITKPFFLSYTPSGETKKDRLINLRLFVWLLKSYLPYFKAKIGLQINVSCPNTEHSPAHSPAELSREVIEYLEIASVLGIPSVVKFDYFTPIESIIEVANSEYCDAIECFNSFPVNKLSTAKLRELFNRDESPLHHLGGGGMSGDELLIPYTKKIQEIKKAGVIKPIIGGGGITDKIGVFLYKTVADVDAIAFCSATMTRPYNIRSIINMSNQLFGGADD</sequence>
<gene>
    <name evidence="3" type="ORF">AUJ27_02235</name>
</gene>
<dbReference type="Proteomes" id="UP000183192">
    <property type="component" value="Unassembled WGS sequence"/>
</dbReference>
<proteinExistence type="predicted"/>
<dbReference type="Gene3D" id="3.20.20.70">
    <property type="entry name" value="Aldolase class I"/>
    <property type="match status" value="1"/>
</dbReference>
<evidence type="ECO:0000256" key="1">
    <source>
        <dbReference type="ARBA" id="ARBA00023002"/>
    </source>
</evidence>
<organism evidence="3 4">
    <name type="scientific">Candidatus Falkowbacteria bacterium CG1_02_37_44</name>
    <dbReference type="NCBI Taxonomy" id="1805146"/>
    <lineage>
        <taxon>Bacteria</taxon>
        <taxon>Candidatus Falkowiibacteriota</taxon>
    </lineage>
</organism>
<dbReference type="AlphaFoldDB" id="A0A1J4T9S3"/>
<dbReference type="GO" id="GO:0016627">
    <property type="term" value="F:oxidoreductase activity, acting on the CH-CH group of donors"/>
    <property type="evidence" value="ECO:0007669"/>
    <property type="project" value="InterPro"/>
</dbReference>
<evidence type="ECO:0000259" key="2">
    <source>
        <dbReference type="Pfam" id="PF01180"/>
    </source>
</evidence>
<evidence type="ECO:0000313" key="4">
    <source>
        <dbReference type="Proteomes" id="UP000183192"/>
    </source>
</evidence>